<dbReference type="Gene3D" id="2.60.120.620">
    <property type="entry name" value="q2cbj1_9rhob like domain"/>
    <property type="match status" value="1"/>
</dbReference>
<dbReference type="AlphaFoldDB" id="A0A0J7XHC5"/>
<reference evidence="11 12" key="1">
    <citation type="journal article" date="2015" name="G3 (Bethesda)">
        <title>Insights into Ongoing Evolution of the Hexachlorocyclohexane Catabolic Pathway from Comparative Genomics of Ten Sphingomonadaceae Strains.</title>
        <authorList>
            <person name="Pearce S.L."/>
            <person name="Oakeshott J.G."/>
            <person name="Pandey G."/>
        </authorList>
    </citation>
    <scope>NUCLEOTIDE SEQUENCE [LARGE SCALE GENOMIC DNA]</scope>
    <source>
        <strain evidence="11 12">LL02</strain>
    </source>
</reference>
<evidence type="ECO:0000256" key="2">
    <source>
        <dbReference type="ARBA" id="ARBA00004063"/>
    </source>
</evidence>
<evidence type="ECO:0000313" key="12">
    <source>
        <dbReference type="Proteomes" id="UP000052268"/>
    </source>
</evidence>
<evidence type="ECO:0000256" key="5">
    <source>
        <dbReference type="ARBA" id="ARBA00022723"/>
    </source>
</evidence>
<evidence type="ECO:0000256" key="3">
    <source>
        <dbReference type="ARBA" id="ARBA00007851"/>
    </source>
</evidence>
<comment type="caution">
    <text evidence="11">The sequence shown here is derived from an EMBL/GenBank/DDBJ whole genome shotgun (WGS) entry which is preliminary data.</text>
</comment>
<keyword evidence="8" id="KW-0408">Iron</keyword>
<name>A0A0J7XHC5_9SPHN</name>
<dbReference type="PATRIC" id="fig|1114963.3.peg.5029"/>
<dbReference type="InterPro" id="IPR008775">
    <property type="entry name" value="Phytyl_CoA_dOase-like"/>
</dbReference>
<sequence>MQDHYPTRRTGEPQLFARAEPVARRAWQPGAPLSAEQIAQFDRDGYLVWEDVFSEAEMTVLQSETGRLLGDPAGLKDETVIAEPGSREIRSIFEIHSQSPLMARLASDERLAGVAGYLLDDEVYLHQSRLNYKPGFKGKEFYWHSDFETWHAEDGMPHMRALSMSVLLAENTPNNGPLMVIPGSQHVFVACVGETPDDHYKASLRRQEYGVPDENTLAELAHRQGIVAPTGRPGTVIVFDCNTMHGSNGNITPFPRANAFLVYNAVSNRLAAPFAAATPRPEFIAARGAERVVPVSGQICAAAPESLEGVAA</sequence>
<organism evidence="11 12">
    <name type="scientific">Novosphingobium barchaimii LL02</name>
    <dbReference type="NCBI Taxonomy" id="1114963"/>
    <lineage>
        <taxon>Bacteria</taxon>
        <taxon>Pseudomonadati</taxon>
        <taxon>Pseudomonadota</taxon>
        <taxon>Alphaproteobacteria</taxon>
        <taxon>Sphingomonadales</taxon>
        <taxon>Sphingomonadaceae</taxon>
        <taxon>Novosphingobium</taxon>
    </lineage>
</organism>
<evidence type="ECO:0000256" key="7">
    <source>
        <dbReference type="ARBA" id="ARBA00023002"/>
    </source>
</evidence>
<keyword evidence="12" id="KW-1185">Reference proteome</keyword>
<comment type="similarity">
    <text evidence="3">Belongs to the PhyH family. EctD subfamily.</text>
</comment>
<gene>
    <name evidence="11" type="ORF">V474_06880</name>
</gene>
<comment type="function">
    <text evidence="2">Involved in the biosynthesis of 5-hydroxyectoine, called compatible solute, which helps organisms to survive extreme osmotic stress by acting as a highly soluble organic osmolyte. Catalyzes the 2-oxoglutarate-dependent selective hydroxylation of L-ectoine to yield (4S,5S)-5-hydroxyectoine.</text>
</comment>
<evidence type="ECO:0000256" key="8">
    <source>
        <dbReference type="ARBA" id="ARBA00023004"/>
    </source>
</evidence>
<evidence type="ECO:0000313" key="11">
    <source>
        <dbReference type="EMBL" id="KMS50533.1"/>
    </source>
</evidence>
<evidence type="ECO:0000256" key="9">
    <source>
        <dbReference type="ARBA" id="ARBA00049228"/>
    </source>
</evidence>
<proteinExistence type="inferred from homology"/>
<dbReference type="EC" id="1.14.11.55" evidence="10"/>
<comment type="subunit">
    <text evidence="4">Homodimer.</text>
</comment>
<dbReference type="GO" id="GO:0005506">
    <property type="term" value="F:iron ion binding"/>
    <property type="evidence" value="ECO:0007669"/>
    <property type="project" value="UniProtKB-ARBA"/>
</dbReference>
<dbReference type="SUPFAM" id="SSF51197">
    <property type="entry name" value="Clavaminate synthase-like"/>
    <property type="match status" value="1"/>
</dbReference>
<dbReference type="Pfam" id="PF05721">
    <property type="entry name" value="PhyH"/>
    <property type="match status" value="1"/>
</dbReference>
<evidence type="ECO:0000256" key="10">
    <source>
        <dbReference type="NCBIfam" id="TIGR02408"/>
    </source>
</evidence>
<comment type="catalytic activity">
    <reaction evidence="9">
        <text>L-ectoine + 2-oxoglutarate + O2 = 5-hydroxyectoine + succinate + CO2</text>
        <dbReference type="Rhea" id="RHEA:45740"/>
        <dbReference type="ChEBI" id="CHEBI:15379"/>
        <dbReference type="ChEBI" id="CHEBI:16526"/>
        <dbReference type="ChEBI" id="CHEBI:16810"/>
        <dbReference type="ChEBI" id="CHEBI:30031"/>
        <dbReference type="ChEBI" id="CHEBI:58515"/>
        <dbReference type="ChEBI" id="CHEBI:85413"/>
        <dbReference type="EC" id="1.14.11.55"/>
    </reaction>
</comment>
<dbReference type="RefSeq" id="WP_059153707.1">
    <property type="nucleotide sequence ID" value="NZ_KQ130462.1"/>
</dbReference>
<dbReference type="PANTHER" id="PTHR20883">
    <property type="entry name" value="PHYTANOYL-COA DIOXYGENASE DOMAIN CONTAINING 1"/>
    <property type="match status" value="1"/>
</dbReference>
<accession>A0A0J7XHC5</accession>
<dbReference type="InterPro" id="IPR012774">
    <property type="entry name" value="EctD"/>
</dbReference>
<evidence type="ECO:0000256" key="4">
    <source>
        <dbReference type="ARBA" id="ARBA00011738"/>
    </source>
</evidence>
<dbReference type="PANTHER" id="PTHR20883:SF48">
    <property type="entry name" value="ECTOINE DIOXYGENASE"/>
    <property type="match status" value="1"/>
</dbReference>
<keyword evidence="7" id="KW-0560">Oxidoreductase</keyword>
<evidence type="ECO:0000256" key="6">
    <source>
        <dbReference type="ARBA" id="ARBA00022964"/>
    </source>
</evidence>
<dbReference type="Proteomes" id="UP000052268">
    <property type="component" value="Unassembled WGS sequence"/>
</dbReference>
<dbReference type="GO" id="GO:0016706">
    <property type="term" value="F:2-oxoglutarate-dependent dioxygenase activity"/>
    <property type="evidence" value="ECO:0007669"/>
    <property type="project" value="InterPro"/>
</dbReference>
<protein>
    <recommendedName>
        <fullName evidence="10">Ectoine hydroxylase</fullName>
        <ecNumber evidence="10">1.14.11.55</ecNumber>
    </recommendedName>
</protein>
<dbReference type="OrthoDB" id="9791262at2"/>
<comment type="cofactor">
    <cofactor evidence="1">
        <name>Fe(2+)</name>
        <dbReference type="ChEBI" id="CHEBI:29033"/>
    </cofactor>
</comment>
<keyword evidence="6" id="KW-0223">Dioxygenase</keyword>
<dbReference type="NCBIfam" id="TIGR02408">
    <property type="entry name" value="ectoine_ThpD"/>
    <property type="match status" value="1"/>
</dbReference>
<dbReference type="EMBL" id="JACU01000018">
    <property type="protein sequence ID" value="KMS50533.1"/>
    <property type="molecule type" value="Genomic_DNA"/>
</dbReference>
<keyword evidence="5" id="KW-0479">Metal-binding</keyword>
<evidence type="ECO:0000256" key="1">
    <source>
        <dbReference type="ARBA" id="ARBA00001954"/>
    </source>
</evidence>